<proteinExistence type="predicted"/>
<evidence type="ECO:0000313" key="3">
    <source>
        <dbReference type="Proteomes" id="UP000567885"/>
    </source>
</evidence>
<accession>A0A8H5TE77</accession>
<evidence type="ECO:0000256" key="1">
    <source>
        <dbReference type="SAM" id="MobiDB-lite"/>
    </source>
</evidence>
<feature type="region of interest" description="Disordered" evidence="1">
    <location>
        <begin position="1"/>
        <end position="29"/>
    </location>
</feature>
<organism evidence="2 3">
    <name type="scientific">Fusarium heterosporum</name>
    <dbReference type="NCBI Taxonomy" id="42747"/>
    <lineage>
        <taxon>Eukaryota</taxon>
        <taxon>Fungi</taxon>
        <taxon>Dikarya</taxon>
        <taxon>Ascomycota</taxon>
        <taxon>Pezizomycotina</taxon>
        <taxon>Sordariomycetes</taxon>
        <taxon>Hypocreomycetidae</taxon>
        <taxon>Hypocreales</taxon>
        <taxon>Nectriaceae</taxon>
        <taxon>Fusarium</taxon>
        <taxon>Fusarium heterosporum species complex</taxon>
    </lineage>
</organism>
<protein>
    <submittedName>
        <fullName evidence="2">Uncharacterized protein</fullName>
    </submittedName>
</protein>
<feature type="region of interest" description="Disordered" evidence="1">
    <location>
        <begin position="197"/>
        <end position="229"/>
    </location>
</feature>
<name>A0A8H5TE77_FUSHE</name>
<dbReference type="AlphaFoldDB" id="A0A8H5TE77"/>
<dbReference type="OrthoDB" id="5081908at2759"/>
<keyword evidence="3" id="KW-1185">Reference proteome</keyword>
<dbReference type="Proteomes" id="UP000567885">
    <property type="component" value="Unassembled WGS sequence"/>
</dbReference>
<comment type="caution">
    <text evidence="2">The sequence shown here is derived from an EMBL/GenBank/DDBJ whole genome shotgun (WGS) entry which is preliminary data.</text>
</comment>
<evidence type="ECO:0000313" key="2">
    <source>
        <dbReference type="EMBL" id="KAF5670555.1"/>
    </source>
</evidence>
<sequence>MTKSPETEPVESPAEQVETSLKRKCSSKVKIAKNDHEGIRARQDSAISRILPDAKNNPELYRQVVDRIMTSNLRACWSSSPLSKDFTAWRRASGNGQDSRPDLVFLLTVLAVLDSDSQDNPKVNIELNRLGLRQWAEEQLNPQRPIPAIEEQPSSGTLRRAPQVKVEQMGSMASPPPRLTARNSIVRQSIESDPSCISAAGLKRSSVESSSEPVNKRSKVPADPAFSASRVEPSTRTIVLRDGSTQTDNVDLPLATSSILEVMKKMEGRMESFEVRFQEFQEHSRALQEHNRTLGELLGRAREGNQLRPVNVAHHRQFQHQAHEIVPVQSISRQPRAYYLPSDRVSDNNDSIFMF</sequence>
<gene>
    <name evidence="2" type="ORF">FHETE_4462</name>
</gene>
<reference evidence="2 3" key="1">
    <citation type="submission" date="2020-05" db="EMBL/GenBank/DDBJ databases">
        <title>Identification and distribution of gene clusters putatively required for synthesis of sphingolipid metabolism inhibitors in phylogenetically diverse species of the filamentous fungus Fusarium.</title>
        <authorList>
            <person name="Kim H.-S."/>
            <person name="Busman M."/>
            <person name="Brown D.W."/>
            <person name="Divon H."/>
            <person name="Uhlig S."/>
            <person name="Proctor R.H."/>
        </authorList>
    </citation>
    <scope>NUCLEOTIDE SEQUENCE [LARGE SCALE GENOMIC DNA]</scope>
    <source>
        <strain evidence="2 3">NRRL 20693</strain>
    </source>
</reference>
<dbReference type="EMBL" id="JAAGWQ010000075">
    <property type="protein sequence ID" value="KAF5670555.1"/>
    <property type="molecule type" value="Genomic_DNA"/>
</dbReference>